<keyword evidence="2" id="KW-1185">Reference proteome</keyword>
<accession>A0ABW5FZJ4</accession>
<dbReference type="PANTHER" id="PTHR36221">
    <property type="entry name" value="DUF742 DOMAIN-CONTAINING PROTEIN"/>
    <property type="match status" value="1"/>
</dbReference>
<protein>
    <submittedName>
        <fullName evidence="1">DUF742 domain-containing protein</fullName>
    </submittedName>
</protein>
<organism evidence="1 2">
    <name type="scientific">Amycolatopsis pigmentata</name>
    <dbReference type="NCBI Taxonomy" id="450801"/>
    <lineage>
        <taxon>Bacteria</taxon>
        <taxon>Bacillati</taxon>
        <taxon>Actinomycetota</taxon>
        <taxon>Actinomycetes</taxon>
        <taxon>Pseudonocardiales</taxon>
        <taxon>Pseudonocardiaceae</taxon>
        <taxon>Amycolatopsis</taxon>
    </lineage>
</organism>
<dbReference type="InterPro" id="IPR007995">
    <property type="entry name" value="DUF742"/>
</dbReference>
<gene>
    <name evidence="1" type="ORF">ACFSXZ_23675</name>
</gene>
<dbReference type="Proteomes" id="UP001597417">
    <property type="component" value="Unassembled WGS sequence"/>
</dbReference>
<name>A0ABW5FZJ4_9PSEU</name>
<sequence length="124" mass="13871">MIPRGESWFDEDAGPLVRPYALTRGRTRSGRHDLNMITLVVTVRPDADAAFLVEPEYSEILLMCQTPLSVAEISAKLNLPMAVVKVLLSDLIEHNLVVFRSPPVRTPTPDRKLLQAVLDGIRRL</sequence>
<dbReference type="EMBL" id="JBHUKR010000011">
    <property type="protein sequence ID" value="MFD2419336.1"/>
    <property type="molecule type" value="Genomic_DNA"/>
</dbReference>
<dbReference type="RefSeq" id="WP_378267334.1">
    <property type="nucleotide sequence ID" value="NZ_JBHUKR010000011.1"/>
</dbReference>
<dbReference type="PANTHER" id="PTHR36221:SF1">
    <property type="entry name" value="DUF742 DOMAIN-CONTAINING PROTEIN"/>
    <property type="match status" value="1"/>
</dbReference>
<comment type="caution">
    <text evidence="1">The sequence shown here is derived from an EMBL/GenBank/DDBJ whole genome shotgun (WGS) entry which is preliminary data.</text>
</comment>
<evidence type="ECO:0000313" key="1">
    <source>
        <dbReference type="EMBL" id="MFD2419336.1"/>
    </source>
</evidence>
<proteinExistence type="predicted"/>
<dbReference type="Pfam" id="PF05331">
    <property type="entry name" value="DUF742"/>
    <property type="match status" value="1"/>
</dbReference>
<evidence type="ECO:0000313" key="2">
    <source>
        <dbReference type="Proteomes" id="UP001597417"/>
    </source>
</evidence>
<reference evidence="2" key="1">
    <citation type="journal article" date="2019" name="Int. J. Syst. Evol. Microbiol.">
        <title>The Global Catalogue of Microorganisms (GCM) 10K type strain sequencing project: providing services to taxonomists for standard genome sequencing and annotation.</title>
        <authorList>
            <consortium name="The Broad Institute Genomics Platform"/>
            <consortium name="The Broad Institute Genome Sequencing Center for Infectious Disease"/>
            <person name="Wu L."/>
            <person name="Ma J."/>
        </authorList>
    </citation>
    <scope>NUCLEOTIDE SEQUENCE [LARGE SCALE GENOMIC DNA]</scope>
    <source>
        <strain evidence="2">CGMCC 4.7645</strain>
    </source>
</reference>